<keyword evidence="1" id="KW-0812">Transmembrane</keyword>
<reference evidence="3 4" key="1">
    <citation type="submission" date="2024-03" db="EMBL/GenBank/DDBJ databases">
        <title>Bacilli Hybrid Assemblies.</title>
        <authorList>
            <person name="Kovac J."/>
        </authorList>
    </citation>
    <scope>NUCLEOTIDE SEQUENCE [LARGE SCALE GENOMIC DNA]</scope>
    <source>
        <strain evidence="3 4">FSL R7-0666</strain>
    </source>
</reference>
<keyword evidence="1" id="KW-0472">Membrane</keyword>
<name>A0ABU9VHL3_9BACI</name>
<feature type="transmembrane region" description="Helical" evidence="1">
    <location>
        <begin position="347"/>
        <end position="369"/>
    </location>
</feature>
<feature type="transmembrane region" description="Helical" evidence="1">
    <location>
        <begin position="278"/>
        <end position="296"/>
    </location>
</feature>
<feature type="transmembrane region" description="Helical" evidence="1">
    <location>
        <begin position="99"/>
        <end position="117"/>
    </location>
</feature>
<dbReference type="PANTHER" id="PTHR30590:SF2">
    <property type="entry name" value="INNER MEMBRANE PROTEIN"/>
    <property type="match status" value="1"/>
</dbReference>
<keyword evidence="4" id="KW-1185">Reference proteome</keyword>
<dbReference type="RefSeq" id="WP_343129790.1">
    <property type="nucleotide sequence ID" value="NZ_JBCITK010000001.1"/>
</dbReference>
<comment type="caution">
    <text evidence="3">The sequence shown here is derived from an EMBL/GenBank/DDBJ whole genome shotgun (WGS) entry which is preliminary data.</text>
</comment>
<evidence type="ECO:0000259" key="2">
    <source>
        <dbReference type="Pfam" id="PF04235"/>
    </source>
</evidence>
<feature type="transmembrane region" description="Helical" evidence="1">
    <location>
        <begin position="147"/>
        <end position="170"/>
    </location>
</feature>
<evidence type="ECO:0000256" key="1">
    <source>
        <dbReference type="SAM" id="Phobius"/>
    </source>
</evidence>
<feature type="transmembrane region" description="Helical" evidence="1">
    <location>
        <begin position="56"/>
        <end position="78"/>
    </location>
</feature>
<feature type="transmembrane region" description="Helical" evidence="1">
    <location>
        <begin position="316"/>
        <end position="335"/>
    </location>
</feature>
<keyword evidence="1" id="KW-1133">Transmembrane helix</keyword>
<dbReference type="InterPro" id="IPR052529">
    <property type="entry name" value="Bact_Transport_Assoc"/>
</dbReference>
<accession>A0ABU9VHL3</accession>
<feature type="transmembrane region" description="Helical" evidence="1">
    <location>
        <begin position="123"/>
        <end position="140"/>
    </location>
</feature>
<dbReference type="EMBL" id="JBCITK010000001">
    <property type="protein sequence ID" value="MEN0642708.1"/>
    <property type="molecule type" value="Genomic_DNA"/>
</dbReference>
<gene>
    <name evidence="3" type="ORF">MKY91_05985</name>
</gene>
<protein>
    <submittedName>
        <fullName evidence="3">DUF418 domain-containing protein</fullName>
    </submittedName>
</protein>
<feature type="domain" description="DUF418" evidence="2">
    <location>
        <begin position="231"/>
        <end position="381"/>
    </location>
</feature>
<feature type="transmembrane region" description="Helical" evidence="1">
    <location>
        <begin position="208"/>
        <end position="229"/>
    </location>
</feature>
<feature type="transmembrane region" description="Helical" evidence="1">
    <location>
        <begin position="18"/>
        <end position="36"/>
    </location>
</feature>
<dbReference type="Proteomes" id="UP001418796">
    <property type="component" value="Unassembled WGS sequence"/>
</dbReference>
<dbReference type="InterPro" id="IPR007349">
    <property type="entry name" value="DUF418"/>
</dbReference>
<dbReference type="PANTHER" id="PTHR30590">
    <property type="entry name" value="INNER MEMBRANE PROTEIN"/>
    <property type="match status" value="1"/>
</dbReference>
<dbReference type="Pfam" id="PF04235">
    <property type="entry name" value="DUF418"/>
    <property type="match status" value="1"/>
</dbReference>
<evidence type="ECO:0000313" key="4">
    <source>
        <dbReference type="Proteomes" id="UP001418796"/>
    </source>
</evidence>
<proteinExistence type="predicted"/>
<organism evidence="3 4">
    <name type="scientific">Alkalicoccobacillus gibsonii</name>
    <dbReference type="NCBI Taxonomy" id="79881"/>
    <lineage>
        <taxon>Bacteria</taxon>
        <taxon>Bacillati</taxon>
        <taxon>Bacillota</taxon>
        <taxon>Bacilli</taxon>
        <taxon>Bacillales</taxon>
        <taxon>Bacillaceae</taxon>
        <taxon>Alkalicoccobacillus</taxon>
    </lineage>
</organism>
<sequence>METISTSSKGNRIRLLDILRGFAIIGTLGTNIWLFADPGAALSLLSLQEGIGTVDALVNGFLAIFTNGKFLGLLTIMFGIGLELKYQKAMRNGRPWLRMYIWTMILLGLDGLLHFIFVFEYDVLMSYAFTGIIVAFLVGLRHQTLNWIMAGAATIHILGLMLITVAWVWIMNDETILEEIIGLFQETEVVYTTGTYLEQVQFRLSDFIGLRFEAIAIICMNLFLYLLGIRLYRAGAFSQDEKGRAIRKRLMIWGLGLGIPLNALVFVPGNIFDLASRYLFAPVLSLGYIGLLAFLLEKNALKWILARFEMIGKTALSCYVLQNILGSILFYSWGFGLAPVGNVYQVLGAWVLITAIMMIVAQLFVNYFGVGPLEWIWRKCSNAPFKKVG</sequence>
<feature type="transmembrane region" description="Helical" evidence="1">
    <location>
        <begin position="250"/>
        <end position="272"/>
    </location>
</feature>
<evidence type="ECO:0000313" key="3">
    <source>
        <dbReference type="EMBL" id="MEN0642708.1"/>
    </source>
</evidence>